<dbReference type="InterPro" id="IPR036423">
    <property type="entry name" value="SOD-like_Cu/Zn_dom_sf"/>
</dbReference>
<comment type="caution">
    <text evidence="4">The sequence shown here is derived from an EMBL/GenBank/DDBJ whole genome shotgun (WGS) entry which is preliminary data.</text>
</comment>
<protein>
    <submittedName>
        <fullName evidence="4">Cu-Zn family superoxide dismutase</fullName>
        <ecNumber evidence="4">1.15.1.1</ecNumber>
    </submittedName>
</protein>
<evidence type="ECO:0000259" key="3">
    <source>
        <dbReference type="Pfam" id="PF00080"/>
    </source>
</evidence>
<dbReference type="GO" id="GO:0004784">
    <property type="term" value="F:superoxide dismutase activity"/>
    <property type="evidence" value="ECO:0007669"/>
    <property type="project" value="UniProtKB-EC"/>
</dbReference>
<dbReference type="Proteomes" id="UP001268819">
    <property type="component" value="Unassembled WGS sequence"/>
</dbReference>
<dbReference type="EMBL" id="JAVDSG010000001">
    <property type="protein sequence ID" value="MDR6593040.1"/>
    <property type="molecule type" value="Genomic_DNA"/>
</dbReference>
<dbReference type="SUPFAM" id="SSF49329">
    <property type="entry name" value="Cu,Zn superoxide dismutase-like"/>
    <property type="match status" value="1"/>
</dbReference>
<evidence type="ECO:0000313" key="4">
    <source>
        <dbReference type="EMBL" id="MDR6593040.1"/>
    </source>
</evidence>
<dbReference type="Pfam" id="PF00080">
    <property type="entry name" value="Sod_Cu"/>
    <property type="match status" value="1"/>
</dbReference>
<dbReference type="Gene3D" id="2.60.40.200">
    <property type="entry name" value="Superoxide dismutase, copper/zinc binding domain"/>
    <property type="match status" value="1"/>
</dbReference>
<dbReference type="EC" id="1.15.1.1" evidence="4"/>
<name>A0ABU1PQW9_9PSEU</name>
<feature type="region of interest" description="Disordered" evidence="2">
    <location>
        <begin position="26"/>
        <end position="45"/>
    </location>
</feature>
<evidence type="ECO:0000256" key="1">
    <source>
        <dbReference type="ARBA" id="ARBA00010457"/>
    </source>
</evidence>
<evidence type="ECO:0000313" key="5">
    <source>
        <dbReference type="Proteomes" id="UP001268819"/>
    </source>
</evidence>
<accession>A0ABU1PQW9</accession>
<dbReference type="PROSITE" id="PS51257">
    <property type="entry name" value="PROKAR_LIPOPROTEIN"/>
    <property type="match status" value="1"/>
</dbReference>
<reference evidence="4 5" key="1">
    <citation type="submission" date="2023-07" db="EMBL/GenBank/DDBJ databases">
        <title>Sequencing the genomes of 1000 actinobacteria strains.</title>
        <authorList>
            <person name="Klenk H.-P."/>
        </authorList>
    </citation>
    <scope>NUCLEOTIDE SEQUENCE [LARGE SCALE GENOMIC DNA]</scope>
    <source>
        <strain evidence="4 5">DSM 43749</strain>
    </source>
</reference>
<feature type="region of interest" description="Disordered" evidence="2">
    <location>
        <begin position="105"/>
        <end position="144"/>
    </location>
</feature>
<feature type="compositionally biased region" description="Low complexity" evidence="2">
    <location>
        <begin position="26"/>
        <end position="38"/>
    </location>
</feature>
<keyword evidence="4" id="KW-0560">Oxidoreductase</keyword>
<gene>
    <name evidence="4" type="ORF">J2S66_001424</name>
</gene>
<feature type="domain" description="Superoxide dismutase copper/zinc binding" evidence="3">
    <location>
        <begin position="82"/>
        <end position="202"/>
    </location>
</feature>
<dbReference type="RefSeq" id="WP_310305273.1">
    <property type="nucleotide sequence ID" value="NZ_BAAAXB010000001.1"/>
</dbReference>
<organism evidence="4 5">
    <name type="scientific">Saccharothrix longispora</name>
    <dbReference type="NCBI Taxonomy" id="33920"/>
    <lineage>
        <taxon>Bacteria</taxon>
        <taxon>Bacillati</taxon>
        <taxon>Actinomycetota</taxon>
        <taxon>Actinomycetes</taxon>
        <taxon>Pseudonocardiales</taxon>
        <taxon>Pseudonocardiaceae</taxon>
        <taxon>Saccharothrix</taxon>
    </lineage>
</organism>
<dbReference type="InterPro" id="IPR001424">
    <property type="entry name" value="SOD_Cu_Zn_dom"/>
</dbReference>
<keyword evidence="5" id="KW-1185">Reference proteome</keyword>
<proteinExistence type="inferred from homology"/>
<sequence length="210" mass="21001">MRVGIVLVAALCTAVGCGGGNDGAAPGTTASGPGSTPQSAPPSEVTNRHVGVLAEVSSADVAFTYDPVAAPSGAELELQVAEGEGSTTVRLLVDGLQPDRGYAVHAHTEPCGKTGADAGPHYQHDQDPAAGPDKPSTDPTYANPRNEIWLDLTTDAQGAGSTETTVPFDFGDRAPASIVVHEKEATATEPGQAGSAGGRVACLTAPFTGA</sequence>
<comment type="similarity">
    <text evidence="1">Belongs to the Cu-Zn superoxide dismutase family.</text>
</comment>
<evidence type="ECO:0000256" key="2">
    <source>
        <dbReference type="SAM" id="MobiDB-lite"/>
    </source>
</evidence>